<organism evidence="18 19">
    <name type="scientific">Anopheles albimanus</name>
    <name type="common">New world malaria mosquito</name>
    <dbReference type="NCBI Taxonomy" id="7167"/>
    <lineage>
        <taxon>Eukaryota</taxon>
        <taxon>Metazoa</taxon>
        <taxon>Ecdysozoa</taxon>
        <taxon>Arthropoda</taxon>
        <taxon>Hexapoda</taxon>
        <taxon>Insecta</taxon>
        <taxon>Pterygota</taxon>
        <taxon>Neoptera</taxon>
        <taxon>Endopterygota</taxon>
        <taxon>Diptera</taxon>
        <taxon>Nematocera</taxon>
        <taxon>Culicoidea</taxon>
        <taxon>Culicidae</taxon>
        <taxon>Anophelinae</taxon>
        <taxon>Anopheles</taxon>
    </lineage>
</organism>
<evidence type="ECO:0000256" key="2">
    <source>
        <dbReference type="ARBA" id="ARBA00022448"/>
    </source>
</evidence>
<dbReference type="VEuPathDB" id="VectorBase:AALB20_036749"/>
<feature type="region of interest" description="Disordered" evidence="16">
    <location>
        <begin position="1044"/>
        <end position="1072"/>
    </location>
</feature>
<dbReference type="InterPro" id="IPR013680">
    <property type="entry name" value="VDCC_a2/dsu"/>
</dbReference>
<feature type="signal peptide" evidence="17">
    <location>
        <begin position="1"/>
        <end position="27"/>
    </location>
</feature>
<dbReference type="InterPro" id="IPR036465">
    <property type="entry name" value="vWFA_dom_sf"/>
</dbReference>
<dbReference type="InterPro" id="IPR002035">
    <property type="entry name" value="VWF_A"/>
</dbReference>
<keyword evidence="6" id="KW-0479">Metal-binding</keyword>
<keyword evidence="3" id="KW-0109">Calcium transport</keyword>
<dbReference type="FunFam" id="3.40.50.410:FF:000007">
    <property type="entry name" value="Calcium voltage-gated channel auxiliary subunit alpha2delta 3"/>
    <property type="match status" value="1"/>
</dbReference>
<dbReference type="PANTHER" id="PTHR10166:SF63">
    <property type="entry name" value="STRAIGHTJACKET, ISOFORM C"/>
    <property type="match status" value="1"/>
</dbReference>
<evidence type="ECO:0000256" key="13">
    <source>
        <dbReference type="ARBA" id="ARBA00023157"/>
    </source>
</evidence>
<sequence length="1432" mass="163281">MLYIGRNGCGILACTFLLFFAITITRSADEPTTTIKYNVVQAWAAKLGGELWHLGDFITRRKEVEESFKQAQVVSKNGQKIVEEMAKDLKYMMDAKVSAVKVRYPDGWNMKSVLLPWLAFVVLVVAADLFPKFDPTSLLPADTGKRRVIVKRAGQCLGQKELPIFLPDMRIAAYNRTHSTIAGEVIFREDFPDGWSSGATIRKCDDLHDSSNCRPFLGNLANTDACTLLADSEAMYARYYATIQPKPVCPFRKGVYNVSEQLIDDGVSRFLPGAGSTFWEVRITGKQDNRLRIMDTAENTAISFDEEPVNQSFQYYNAKQMIEPGEIITTPIPMIDEDPADITTPIPPKEIVLTKKRHFFNEAVNTTVSSVHVPTNVYDRATEVIKAIKWSEALDSIFYNNYIGDPTLTWQYFGSSSGFLRQFPATKWEQDPVDLYDCRLRSWYIEAANSPKDMLILVDSSGSMTGQRKDIAKHVVSNILDTLGPNDYVNIFTFAEEVSEVVPCFRDTLVQANMGNIRELKLGMDNIETNEIANVSAALTRAFELLEQFRETRNGARCNQAIMLVSDGVPYSFDEVFEQFNWKELPFIPVRVFTYLIGREVADVKEIKEMACKNQGYYVHLSTMAEVREEVLNYIPVIARPLVLNKREHPVVWSEIYADVEDPKMTDWLWEIKERAEQKERFIDYRKNRVLFYSPEEQHRRMIMKQRMNQDPYSNTQKYNFMTTVSVPVFDRRENANITEDILMNEAYWVTITRETRVANILGVAGADVPIAEIKKYLKPHLLGVNGYAFIVTNNGYILTHPDFRPVFQDILKPAYNTVDMIEVELTDDDQGPREFNNMLLNMRESIINQSTGAKWIRVKYHFDEMKRVSRTKRQYYWTPIKNTPFTLVVTYPETYGVNRLQIRTEDEIHRIHAKGSNVASFFSGNNWKIHPDWVYCKYLNEHPNETFATPELELKHFLERMKQGAWKWPSNRTPPPPEHAVFCDRGLMQALVYDARVTEWFSKNASAGGSKDEKGNEFKQRFGITVSFLATHSGLTRWQEYATGADESKQADNRNRGRSAGTGGADDSGGKDDGDRFSFVYSVPFDAGNRNDTLVTASHAIFHTDGTREAPVAVVGFQFHHSALYTLFKNITSQCGHGDPGCEKTCFTGDYQCYVIDNNGFVVISEQLQETGAFFGEVKPAFMQRLLDDGVFRNVTVYDYQAVCFMSKGSFNLAAILQTPGRLLWALLTNTLSYLVWLVMHLFLSLVHAYDEMYDAAAYDAVPELGDLDDPTLNRYKEPEFTKVLINRTRPEPCDHVITLYELNMDVDPAIYTKEAHQCERPYVVLPIPSSNLLLLVLDTLCPLPTHVPQLSTWPVEHDYNASLACHKQRNDPLPRRRPLTCINKHANESVIELCGRGSVLRGSIGLLFTSVVLLLLVDSPNHNVLRFIRL</sequence>
<accession>A0A182FF05</accession>
<proteinExistence type="predicted"/>
<feature type="chain" id="PRO_5043881754" evidence="17">
    <location>
        <begin position="28"/>
        <end position="1432"/>
    </location>
</feature>
<dbReference type="Pfam" id="PF08473">
    <property type="entry name" value="VGCC_alpha2"/>
    <property type="match status" value="1"/>
</dbReference>
<keyword evidence="7 17" id="KW-0732">Signal</keyword>
<dbReference type="EnsemblMetazoa" id="AALB005095-RA">
    <property type="protein sequence ID" value="AALB005095-PA"/>
    <property type="gene ID" value="AALB005095"/>
</dbReference>
<feature type="compositionally biased region" description="Basic and acidic residues" evidence="16">
    <location>
        <begin position="1047"/>
        <end position="1056"/>
    </location>
</feature>
<dbReference type="Pfam" id="PF13519">
    <property type="entry name" value="VWA_2"/>
    <property type="match status" value="1"/>
</dbReference>
<dbReference type="PANTHER" id="PTHR10166">
    <property type="entry name" value="VOLTAGE-DEPENDENT CALCIUM CHANNEL SUBUNIT ALPHA-2/DELTA-RELATED"/>
    <property type="match status" value="1"/>
</dbReference>
<keyword evidence="14" id="KW-0325">Glycoprotein</keyword>
<dbReference type="CDD" id="cd12912">
    <property type="entry name" value="PDC2_MCP_like"/>
    <property type="match status" value="1"/>
</dbReference>
<reference evidence="18 19" key="1">
    <citation type="journal article" date="2017" name="G3 (Bethesda)">
        <title>The Physical Genome Mapping of Anopheles albimanus Corrected Scaffold Misassemblies and Identified Interarm Rearrangements in Genus Anopheles.</title>
        <authorList>
            <person name="Artemov G.N."/>
            <person name="Peery A.N."/>
            <person name="Jiang X."/>
            <person name="Tu Z."/>
            <person name="Stegniy V.N."/>
            <person name="Sharakhova M.V."/>
            <person name="Sharakhov I.V."/>
        </authorList>
    </citation>
    <scope>NUCLEOTIDE SEQUENCE [LARGE SCALE GENOMIC DNA]</scope>
    <source>
        <strain evidence="18 19">ALBI9_A</strain>
    </source>
</reference>
<evidence type="ECO:0000256" key="7">
    <source>
        <dbReference type="ARBA" id="ARBA00022729"/>
    </source>
</evidence>
<evidence type="ECO:0000256" key="11">
    <source>
        <dbReference type="ARBA" id="ARBA00023065"/>
    </source>
</evidence>
<dbReference type="SUPFAM" id="SSF53300">
    <property type="entry name" value="vWA-like"/>
    <property type="match status" value="1"/>
</dbReference>
<dbReference type="SMART" id="SM00327">
    <property type="entry name" value="VWA"/>
    <property type="match status" value="1"/>
</dbReference>
<evidence type="ECO:0000256" key="14">
    <source>
        <dbReference type="ARBA" id="ARBA00023180"/>
    </source>
</evidence>
<keyword evidence="15" id="KW-0407">Ion channel</keyword>
<keyword evidence="5" id="KW-0812">Transmembrane</keyword>
<dbReference type="Gene3D" id="3.40.50.410">
    <property type="entry name" value="von Willebrand factor, type A domain"/>
    <property type="match status" value="1"/>
</dbReference>
<keyword evidence="9" id="KW-0851">Voltage-gated channel</keyword>
<keyword evidence="12" id="KW-0472">Membrane</keyword>
<evidence type="ECO:0000256" key="16">
    <source>
        <dbReference type="SAM" id="MobiDB-lite"/>
    </source>
</evidence>
<dbReference type="VEuPathDB" id="VectorBase:AALB20_035783"/>
<evidence type="ECO:0000256" key="5">
    <source>
        <dbReference type="ARBA" id="ARBA00022692"/>
    </source>
</evidence>
<keyword evidence="4" id="KW-0107">Calcium channel</keyword>
<dbReference type="InterPro" id="IPR013608">
    <property type="entry name" value="VWA_N"/>
</dbReference>
<keyword evidence="19" id="KW-1185">Reference proteome</keyword>
<keyword evidence="8" id="KW-0106">Calcium</keyword>
<evidence type="ECO:0000256" key="9">
    <source>
        <dbReference type="ARBA" id="ARBA00022882"/>
    </source>
</evidence>
<dbReference type="PROSITE" id="PS50234">
    <property type="entry name" value="VWFA"/>
    <property type="match status" value="1"/>
</dbReference>
<evidence type="ECO:0000256" key="17">
    <source>
        <dbReference type="SAM" id="SignalP"/>
    </source>
</evidence>
<evidence type="ECO:0000256" key="1">
    <source>
        <dbReference type="ARBA" id="ARBA00004479"/>
    </source>
</evidence>
<dbReference type="FunFam" id="3.30.450.20:FF:000057">
    <property type="entry name" value="Voltage-dependent calcium channel subunit alpha-2/delta-4"/>
    <property type="match status" value="1"/>
</dbReference>
<evidence type="ECO:0000256" key="3">
    <source>
        <dbReference type="ARBA" id="ARBA00022568"/>
    </source>
</evidence>
<dbReference type="GO" id="GO:0046872">
    <property type="term" value="F:metal ion binding"/>
    <property type="evidence" value="ECO:0007669"/>
    <property type="project" value="UniProtKB-KW"/>
</dbReference>
<evidence type="ECO:0000256" key="8">
    <source>
        <dbReference type="ARBA" id="ARBA00022837"/>
    </source>
</evidence>
<keyword evidence="11" id="KW-0406">Ion transport</keyword>
<protein>
    <submittedName>
        <fullName evidence="18">Uncharacterized protein</fullName>
    </submittedName>
</protein>
<dbReference type="CDD" id="cd01463">
    <property type="entry name" value="vWA_VGCC_like"/>
    <property type="match status" value="1"/>
</dbReference>
<evidence type="ECO:0000313" key="18">
    <source>
        <dbReference type="EnsemblMetazoa" id="AALB005095-PA"/>
    </source>
</evidence>
<evidence type="ECO:0000256" key="6">
    <source>
        <dbReference type="ARBA" id="ARBA00022723"/>
    </source>
</evidence>
<evidence type="ECO:0000256" key="10">
    <source>
        <dbReference type="ARBA" id="ARBA00022989"/>
    </source>
</evidence>
<name>A0A182FF05_ANOAL</name>
<evidence type="ECO:0000256" key="12">
    <source>
        <dbReference type="ARBA" id="ARBA00023136"/>
    </source>
</evidence>
<keyword evidence="13" id="KW-1015">Disulfide bond</keyword>
<dbReference type="GO" id="GO:0005891">
    <property type="term" value="C:voltage-gated calcium channel complex"/>
    <property type="evidence" value="ECO:0007669"/>
    <property type="project" value="TreeGrafter"/>
</dbReference>
<dbReference type="STRING" id="7167.A0A182FF05"/>
<comment type="subcellular location">
    <subcellularLocation>
        <location evidence="1">Membrane</location>
        <topology evidence="1">Single-pass type I membrane protein</topology>
    </subcellularLocation>
</comment>
<dbReference type="InterPro" id="IPR051173">
    <property type="entry name" value="Ca_channel_alpha-2/delta"/>
</dbReference>
<keyword evidence="2" id="KW-0813">Transport</keyword>
<dbReference type="Pfam" id="PF08399">
    <property type="entry name" value="VWA_N"/>
    <property type="match status" value="1"/>
</dbReference>
<evidence type="ECO:0000313" key="19">
    <source>
        <dbReference type="Proteomes" id="UP000069272"/>
    </source>
</evidence>
<evidence type="ECO:0000256" key="4">
    <source>
        <dbReference type="ARBA" id="ARBA00022673"/>
    </source>
</evidence>
<evidence type="ECO:0000256" key="15">
    <source>
        <dbReference type="ARBA" id="ARBA00023303"/>
    </source>
</evidence>
<dbReference type="Gene3D" id="3.30.450.20">
    <property type="entry name" value="PAS domain"/>
    <property type="match status" value="1"/>
</dbReference>
<keyword evidence="10" id="KW-1133">Transmembrane helix</keyword>
<dbReference type="Proteomes" id="UP000069272">
    <property type="component" value="Chromosome 3L"/>
</dbReference>
<dbReference type="GO" id="GO:0005245">
    <property type="term" value="F:voltage-gated calcium channel activity"/>
    <property type="evidence" value="ECO:0007669"/>
    <property type="project" value="TreeGrafter"/>
</dbReference>
<dbReference type="VEuPathDB" id="VectorBase:AALB005095"/>
<reference evidence="18" key="2">
    <citation type="submission" date="2022-08" db="UniProtKB">
        <authorList>
            <consortium name="EnsemblMetazoa"/>
        </authorList>
    </citation>
    <scope>IDENTIFICATION</scope>
    <source>
        <strain evidence="18">STECLA/ALBI9_A</strain>
    </source>
</reference>